<name>A0A494XD95_9BACL</name>
<comment type="caution">
    <text evidence="1">The sequence shown here is derived from an EMBL/GenBank/DDBJ whole genome shotgun (WGS) entry which is preliminary data.</text>
</comment>
<dbReference type="AlphaFoldDB" id="A0A494XD95"/>
<accession>A0A494XD95</accession>
<evidence type="ECO:0000313" key="1">
    <source>
        <dbReference type="EMBL" id="RKP48767.1"/>
    </source>
</evidence>
<organism evidence="1 2">
    <name type="scientific">Cohnella endophytica</name>
    <dbReference type="NCBI Taxonomy" id="2419778"/>
    <lineage>
        <taxon>Bacteria</taxon>
        <taxon>Bacillati</taxon>
        <taxon>Bacillota</taxon>
        <taxon>Bacilli</taxon>
        <taxon>Bacillales</taxon>
        <taxon>Paenibacillaceae</taxon>
        <taxon>Cohnella</taxon>
    </lineage>
</organism>
<dbReference type="Proteomes" id="UP000282076">
    <property type="component" value="Unassembled WGS sequence"/>
</dbReference>
<reference evidence="1 2" key="1">
    <citation type="submission" date="2018-10" db="EMBL/GenBank/DDBJ databases">
        <title>Cohnella sp. M2MS4P-1, whole genome shotgun sequence.</title>
        <authorList>
            <person name="Tuo L."/>
        </authorList>
    </citation>
    <scope>NUCLEOTIDE SEQUENCE [LARGE SCALE GENOMIC DNA]</scope>
    <source>
        <strain evidence="1 2">M2MS4P-1</strain>
    </source>
</reference>
<sequence>MFEQNYYVWLEQQRKARSGEALRKLAEDHRHAEELFVRTVWWPAIGKLDDLHAEYEVPNARSSSYYLDFAYIRPSYRIDWEIDDFSSHAKNINRRGFEYERDRQNFLTHNGWQVYRFSLDAVRERPLQCQQFVLQVIGKLYGSNDNGLQNGDASRLTLKQREILRIALRLQRPFTPLEVCEGLGIKAQHARKLLHELVMMGLISAQSGKARIRSYALGPKAPTWI</sequence>
<evidence type="ECO:0000313" key="2">
    <source>
        <dbReference type="Proteomes" id="UP000282076"/>
    </source>
</evidence>
<dbReference type="GO" id="GO:0003677">
    <property type="term" value="F:DNA binding"/>
    <property type="evidence" value="ECO:0007669"/>
    <property type="project" value="UniProtKB-KW"/>
</dbReference>
<dbReference type="RefSeq" id="WP_120978905.1">
    <property type="nucleotide sequence ID" value="NZ_RBZM01000009.1"/>
</dbReference>
<keyword evidence="1" id="KW-0238">DNA-binding</keyword>
<protein>
    <submittedName>
        <fullName evidence="1">DNA-binding response regulator</fullName>
    </submittedName>
</protein>
<dbReference type="EMBL" id="RBZM01000009">
    <property type="protein sequence ID" value="RKP48767.1"/>
    <property type="molecule type" value="Genomic_DNA"/>
</dbReference>
<dbReference type="OrthoDB" id="2677830at2"/>
<proteinExistence type="predicted"/>
<gene>
    <name evidence="1" type="ORF">D7Z26_20535</name>
</gene>
<keyword evidence="2" id="KW-1185">Reference proteome</keyword>